<feature type="compositionally biased region" description="Polar residues" evidence="1">
    <location>
        <begin position="78"/>
        <end position="93"/>
    </location>
</feature>
<comment type="caution">
    <text evidence="2">The sequence shown here is derived from an EMBL/GenBank/DDBJ whole genome shotgun (WGS) entry which is preliminary data.</text>
</comment>
<name>A0AAV7NUE8_PLEWA</name>
<evidence type="ECO:0000313" key="3">
    <source>
        <dbReference type="Proteomes" id="UP001066276"/>
    </source>
</evidence>
<protein>
    <submittedName>
        <fullName evidence="2">Uncharacterized protein</fullName>
    </submittedName>
</protein>
<organism evidence="2 3">
    <name type="scientific">Pleurodeles waltl</name>
    <name type="common">Iberian ribbed newt</name>
    <dbReference type="NCBI Taxonomy" id="8319"/>
    <lineage>
        <taxon>Eukaryota</taxon>
        <taxon>Metazoa</taxon>
        <taxon>Chordata</taxon>
        <taxon>Craniata</taxon>
        <taxon>Vertebrata</taxon>
        <taxon>Euteleostomi</taxon>
        <taxon>Amphibia</taxon>
        <taxon>Batrachia</taxon>
        <taxon>Caudata</taxon>
        <taxon>Salamandroidea</taxon>
        <taxon>Salamandridae</taxon>
        <taxon>Pleurodelinae</taxon>
        <taxon>Pleurodeles</taxon>
    </lineage>
</organism>
<evidence type="ECO:0000313" key="2">
    <source>
        <dbReference type="EMBL" id="KAJ1119536.1"/>
    </source>
</evidence>
<gene>
    <name evidence="2" type="ORF">NDU88_007721</name>
</gene>
<accession>A0AAV7NUE8</accession>
<dbReference type="EMBL" id="JANPWB010000012">
    <property type="protein sequence ID" value="KAJ1119536.1"/>
    <property type="molecule type" value="Genomic_DNA"/>
</dbReference>
<evidence type="ECO:0000256" key="1">
    <source>
        <dbReference type="SAM" id="MobiDB-lite"/>
    </source>
</evidence>
<feature type="compositionally biased region" description="Low complexity" evidence="1">
    <location>
        <begin position="66"/>
        <end position="77"/>
    </location>
</feature>
<reference evidence="2" key="1">
    <citation type="journal article" date="2022" name="bioRxiv">
        <title>Sequencing and chromosome-scale assembly of the giantPleurodeles waltlgenome.</title>
        <authorList>
            <person name="Brown T."/>
            <person name="Elewa A."/>
            <person name="Iarovenko S."/>
            <person name="Subramanian E."/>
            <person name="Araus A.J."/>
            <person name="Petzold A."/>
            <person name="Susuki M."/>
            <person name="Suzuki K.-i.T."/>
            <person name="Hayashi T."/>
            <person name="Toyoda A."/>
            <person name="Oliveira C."/>
            <person name="Osipova E."/>
            <person name="Leigh N.D."/>
            <person name="Simon A."/>
            <person name="Yun M.H."/>
        </authorList>
    </citation>
    <scope>NUCLEOTIDE SEQUENCE</scope>
    <source>
        <strain evidence="2">20211129_DDA</strain>
        <tissue evidence="2">Liver</tissue>
    </source>
</reference>
<proteinExistence type="predicted"/>
<dbReference type="Proteomes" id="UP001066276">
    <property type="component" value="Chromosome 8"/>
</dbReference>
<feature type="region of interest" description="Disordered" evidence="1">
    <location>
        <begin position="1"/>
        <end position="114"/>
    </location>
</feature>
<sequence length="114" mass="12513">MPNPQHSCTPKDKLTPHRARRAGPRCSSTQDKSLKGFQIASPRSEERLRSASGRKNKNTNKHEQVAPSTTAAPPGSAKTRSLQQLPKHSNSAHQKQRDAPPGSTNKHQPKPAKR</sequence>
<keyword evidence="3" id="KW-1185">Reference proteome</keyword>
<dbReference type="AlphaFoldDB" id="A0AAV7NUE8"/>